<dbReference type="Ensembl" id="ENSSDUT00000018046.1">
    <property type="protein sequence ID" value="ENSSDUP00000017722.1"/>
    <property type="gene ID" value="ENSSDUG00000012958.1"/>
</dbReference>
<reference evidence="2" key="1">
    <citation type="submission" date="2025-08" db="UniProtKB">
        <authorList>
            <consortium name="Ensembl"/>
        </authorList>
    </citation>
    <scope>IDENTIFICATION</scope>
</reference>
<dbReference type="PANTHER" id="PTHR23227:SF83">
    <property type="entry name" value="ENDONUCLEASE_EXONUCLEASE_PHOSPHATASE DOMAIN-CONTAINING PROTEIN"/>
    <property type="match status" value="1"/>
</dbReference>
<feature type="domain" description="Reverse transcriptase" evidence="1">
    <location>
        <begin position="1"/>
        <end position="158"/>
    </location>
</feature>
<protein>
    <recommendedName>
        <fullName evidence="1">Reverse transcriptase domain-containing protein</fullName>
    </recommendedName>
</protein>
<dbReference type="InterPro" id="IPR005135">
    <property type="entry name" value="Endo/exonuclease/phosphatase"/>
</dbReference>
<accession>A0A3B4UH58</accession>
<dbReference type="PANTHER" id="PTHR23227">
    <property type="entry name" value="BUCENTAUR RELATED"/>
    <property type="match status" value="1"/>
</dbReference>
<evidence type="ECO:0000259" key="1">
    <source>
        <dbReference type="PROSITE" id="PS50878"/>
    </source>
</evidence>
<proteinExistence type="predicted"/>
<dbReference type="AlphaFoldDB" id="A0A3B4UH58"/>
<sequence length="284" mass="31565">MESFQNHFNYRGTRKGCPLSPLLFPFIEPPAASIRQCDHITGIQSKSLQYKISLYADDILLYITNPSFSLPSVHNLISNNNRVTGYSINWSKSEILAGVGLLVSPRLSACMLEFTPVDERVASLRLRVGDRVLTVVSAYAPNSSSDYPPFLEYLGRVLESALKGDSIVLLGDFNAHVGNDSVTWRGVVGRNGLPDLNPSGVQLLDFCASHSLAITNTMFKHKDVHRCTWQQDTLGHRTMIDFVVVLSDLRPHVLDTRVKRGAELSTDHHLAMSWIRHRAGPNGL</sequence>
<dbReference type="Pfam" id="PF00078">
    <property type="entry name" value="RVT_1"/>
    <property type="match status" value="1"/>
</dbReference>
<evidence type="ECO:0000313" key="3">
    <source>
        <dbReference type="Proteomes" id="UP000261420"/>
    </source>
</evidence>
<evidence type="ECO:0000313" key="2">
    <source>
        <dbReference type="Ensembl" id="ENSSDUP00000017722.1"/>
    </source>
</evidence>
<dbReference type="STRING" id="41447.ENSSDUP00000017722"/>
<organism evidence="2 3">
    <name type="scientific">Seriola dumerili</name>
    <name type="common">Greater amberjack</name>
    <name type="synonym">Caranx dumerili</name>
    <dbReference type="NCBI Taxonomy" id="41447"/>
    <lineage>
        <taxon>Eukaryota</taxon>
        <taxon>Metazoa</taxon>
        <taxon>Chordata</taxon>
        <taxon>Craniata</taxon>
        <taxon>Vertebrata</taxon>
        <taxon>Euteleostomi</taxon>
        <taxon>Actinopterygii</taxon>
        <taxon>Neopterygii</taxon>
        <taxon>Teleostei</taxon>
        <taxon>Neoteleostei</taxon>
        <taxon>Acanthomorphata</taxon>
        <taxon>Carangaria</taxon>
        <taxon>Carangiformes</taxon>
        <taxon>Carangidae</taxon>
        <taxon>Seriola</taxon>
    </lineage>
</organism>
<dbReference type="InterPro" id="IPR000477">
    <property type="entry name" value="RT_dom"/>
</dbReference>
<dbReference type="GO" id="GO:0003824">
    <property type="term" value="F:catalytic activity"/>
    <property type="evidence" value="ECO:0007669"/>
    <property type="project" value="InterPro"/>
</dbReference>
<dbReference type="SUPFAM" id="SSF56219">
    <property type="entry name" value="DNase I-like"/>
    <property type="match status" value="1"/>
</dbReference>
<dbReference type="Pfam" id="PF14529">
    <property type="entry name" value="Exo_endo_phos_2"/>
    <property type="match status" value="1"/>
</dbReference>
<keyword evidence="3" id="KW-1185">Reference proteome</keyword>
<dbReference type="InterPro" id="IPR027124">
    <property type="entry name" value="Swc5/CFDP1/2"/>
</dbReference>
<dbReference type="PROSITE" id="PS50878">
    <property type="entry name" value="RT_POL"/>
    <property type="match status" value="1"/>
</dbReference>
<dbReference type="InterPro" id="IPR036691">
    <property type="entry name" value="Endo/exonu/phosph_ase_sf"/>
</dbReference>
<dbReference type="Proteomes" id="UP000261420">
    <property type="component" value="Unplaced"/>
</dbReference>
<dbReference type="GeneTree" id="ENSGT00940000163895"/>
<reference evidence="2" key="2">
    <citation type="submission" date="2025-09" db="UniProtKB">
        <authorList>
            <consortium name="Ensembl"/>
        </authorList>
    </citation>
    <scope>IDENTIFICATION</scope>
</reference>
<dbReference type="Gene3D" id="3.60.10.10">
    <property type="entry name" value="Endonuclease/exonuclease/phosphatase"/>
    <property type="match status" value="1"/>
</dbReference>
<name>A0A3B4UH58_SERDU</name>